<dbReference type="AlphaFoldDB" id="A0A969WAG7"/>
<dbReference type="Proteomes" id="UP000653472">
    <property type="component" value="Unassembled WGS sequence"/>
</dbReference>
<evidence type="ECO:0000313" key="1">
    <source>
        <dbReference type="EMBL" id="NKF23352.1"/>
    </source>
</evidence>
<accession>A0A969WAG7</accession>
<dbReference type="Pfam" id="PF15428">
    <property type="entry name" value="Imm26"/>
    <property type="match status" value="1"/>
</dbReference>
<keyword evidence="2" id="KW-1185">Reference proteome</keyword>
<proteinExistence type="predicted"/>
<name>A0A969WAG7_9GAMM</name>
<dbReference type="InterPro" id="IPR029278">
    <property type="entry name" value="Imm26"/>
</dbReference>
<organism evidence="1 2">
    <name type="scientific">Solimonas marina</name>
    <dbReference type="NCBI Taxonomy" id="2714601"/>
    <lineage>
        <taxon>Bacteria</taxon>
        <taxon>Pseudomonadati</taxon>
        <taxon>Pseudomonadota</taxon>
        <taxon>Gammaproteobacteria</taxon>
        <taxon>Nevskiales</taxon>
        <taxon>Nevskiaceae</taxon>
        <taxon>Solimonas</taxon>
    </lineage>
</organism>
<protein>
    <recommendedName>
        <fullName evidence="3">Immunity protein 26</fullName>
    </recommendedName>
</protein>
<evidence type="ECO:0000313" key="2">
    <source>
        <dbReference type="Proteomes" id="UP000653472"/>
    </source>
</evidence>
<dbReference type="EMBL" id="JAAVXB010000007">
    <property type="protein sequence ID" value="NKF23352.1"/>
    <property type="molecule type" value="Genomic_DNA"/>
</dbReference>
<dbReference type="RefSeq" id="WP_168148669.1">
    <property type="nucleotide sequence ID" value="NZ_JAAVXB010000007.1"/>
</dbReference>
<reference evidence="1" key="1">
    <citation type="submission" date="2020-03" db="EMBL/GenBank/DDBJ databases">
        <title>Solimonas marina sp. nov., isolated from deep seawater of the Pacific Ocean.</title>
        <authorList>
            <person name="Liu X."/>
            <person name="Lai Q."/>
            <person name="Sun F."/>
            <person name="Gai Y."/>
            <person name="Li G."/>
            <person name="Shao Z."/>
        </authorList>
    </citation>
    <scope>NUCLEOTIDE SEQUENCE</scope>
    <source>
        <strain evidence="1">C16B3</strain>
    </source>
</reference>
<comment type="caution">
    <text evidence="1">The sequence shown here is derived from an EMBL/GenBank/DDBJ whole genome shotgun (WGS) entry which is preliminary data.</text>
</comment>
<sequence length="161" mass="18549">MKQSRRAKEGDIFSINIDDKRRVFGQVIFPPFYICIFSRAYPRDIQVDLTDVCSGRIALVGDSLDALIFRDSWKIVGSMPSVKDRIPRPLFTVQIDGQLMLEDFEKRLIKKATEADDKKYGRRWTRAPIAFENAIKALHGIGEWRADFDQLTIEHSQACAR</sequence>
<evidence type="ECO:0008006" key="3">
    <source>
        <dbReference type="Google" id="ProtNLM"/>
    </source>
</evidence>
<gene>
    <name evidence="1" type="ORF">G7Y82_13605</name>
</gene>